<dbReference type="PANTHER" id="PTHR43483:SF3">
    <property type="entry name" value="MEMBRANE TRANSPORTER PROTEIN HI_0806-RELATED"/>
    <property type="match status" value="1"/>
</dbReference>
<proteinExistence type="inferred from homology"/>
<feature type="transmembrane region" description="Helical" evidence="5">
    <location>
        <begin position="180"/>
        <end position="205"/>
    </location>
</feature>
<protein>
    <recommendedName>
        <fullName evidence="5">Probable membrane transporter protein</fullName>
    </recommendedName>
</protein>
<keyword evidence="3 5" id="KW-1133">Transmembrane helix</keyword>
<dbReference type="OrthoDB" id="457670at2"/>
<gene>
    <name evidence="6" type="ORF">A2G96_18615</name>
</gene>
<dbReference type="STRING" id="1796606.A2G96_18615"/>
<organism evidence="6 7">
    <name type="scientific">Cupriavidus nantongensis</name>
    <dbReference type="NCBI Taxonomy" id="1796606"/>
    <lineage>
        <taxon>Bacteria</taxon>
        <taxon>Pseudomonadati</taxon>
        <taxon>Pseudomonadota</taxon>
        <taxon>Betaproteobacteria</taxon>
        <taxon>Burkholderiales</taxon>
        <taxon>Burkholderiaceae</taxon>
        <taxon>Cupriavidus</taxon>
    </lineage>
</organism>
<keyword evidence="2 5" id="KW-0812">Transmembrane</keyword>
<comment type="subcellular location">
    <subcellularLocation>
        <location evidence="5">Cell membrane</location>
        <topology evidence="5">Multi-pass membrane protein</topology>
    </subcellularLocation>
    <subcellularLocation>
        <location evidence="1">Membrane</location>
        <topology evidence="1">Multi-pass membrane protein</topology>
    </subcellularLocation>
</comment>
<feature type="transmembrane region" description="Helical" evidence="5">
    <location>
        <begin position="112"/>
        <end position="130"/>
    </location>
</feature>
<dbReference type="InterPro" id="IPR002781">
    <property type="entry name" value="TM_pro_TauE-like"/>
</dbReference>
<feature type="transmembrane region" description="Helical" evidence="5">
    <location>
        <begin position="52"/>
        <end position="70"/>
    </location>
</feature>
<sequence>MPFDNLPVLIPALLALGAFTGFCAGLLGVGGGMMMVPFLTLLFTSLGFAGEAIVHMAIATSMGTILFTSLSSVRAHHKRGAVRWPIVLALAPGIVIGGMVGGGKVFAALKTSWLSLAFAGFVGFSALQMLRNRRPKPGRQLPGFAGMAGAGGVIGFLSSLVGAGGAFVSVPFMTWCNVPIHNAVATSAALGFPIAAASVAGYIWSGWHAPGLPAASLGYLYLPALLVIAAASVLTAPLGARTAHRMDVDQLRKVFAVLLLCLATYMLWKAWQAF</sequence>
<evidence type="ECO:0000256" key="2">
    <source>
        <dbReference type="ARBA" id="ARBA00022692"/>
    </source>
</evidence>
<accession>A0A142JND4</accession>
<evidence type="ECO:0000313" key="7">
    <source>
        <dbReference type="Proteomes" id="UP000075238"/>
    </source>
</evidence>
<evidence type="ECO:0000256" key="5">
    <source>
        <dbReference type="RuleBase" id="RU363041"/>
    </source>
</evidence>
<dbReference type="EMBL" id="CP014844">
    <property type="protein sequence ID" value="AMR79596.1"/>
    <property type="molecule type" value="Genomic_DNA"/>
</dbReference>
<feature type="transmembrane region" description="Helical" evidence="5">
    <location>
        <begin position="142"/>
        <end position="168"/>
    </location>
</feature>
<evidence type="ECO:0000256" key="4">
    <source>
        <dbReference type="ARBA" id="ARBA00023136"/>
    </source>
</evidence>
<keyword evidence="5" id="KW-1003">Cell membrane</keyword>
<dbReference type="KEGG" id="cnan:A2G96_18615"/>
<keyword evidence="4 5" id="KW-0472">Membrane</keyword>
<evidence type="ECO:0000313" key="6">
    <source>
        <dbReference type="EMBL" id="AMR79596.1"/>
    </source>
</evidence>
<feature type="transmembrane region" description="Helical" evidence="5">
    <location>
        <begin position="217"/>
        <end position="238"/>
    </location>
</feature>
<dbReference type="RefSeq" id="WP_062801554.1">
    <property type="nucleotide sequence ID" value="NZ_CP014844.1"/>
</dbReference>
<dbReference type="Proteomes" id="UP000075238">
    <property type="component" value="Chromosome 1"/>
</dbReference>
<dbReference type="AlphaFoldDB" id="A0A142JND4"/>
<dbReference type="GO" id="GO:0005886">
    <property type="term" value="C:plasma membrane"/>
    <property type="evidence" value="ECO:0007669"/>
    <property type="project" value="UniProtKB-SubCell"/>
</dbReference>
<keyword evidence="7" id="KW-1185">Reference proteome</keyword>
<reference evidence="6 7" key="1">
    <citation type="submission" date="2016-03" db="EMBL/GenBank/DDBJ databases">
        <title>Complete genome sequence of a novel chlorpyrifos degrading bacterium, Cupriavidus nantongensis sp. X1.</title>
        <authorList>
            <person name="Fang L."/>
        </authorList>
    </citation>
    <scope>NUCLEOTIDE SEQUENCE [LARGE SCALE GENOMIC DNA]</scope>
    <source>
        <strain evidence="6 7">X1</strain>
    </source>
</reference>
<dbReference type="PANTHER" id="PTHR43483">
    <property type="entry name" value="MEMBRANE TRANSPORTER PROTEIN HI_0806-RELATED"/>
    <property type="match status" value="1"/>
</dbReference>
<name>A0A142JND4_9BURK</name>
<feature type="transmembrane region" description="Helical" evidence="5">
    <location>
        <begin position="12"/>
        <end position="40"/>
    </location>
</feature>
<feature type="transmembrane region" description="Helical" evidence="5">
    <location>
        <begin position="250"/>
        <end position="268"/>
    </location>
</feature>
<evidence type="ECO:0000256" key="1">
    <source>
        <dbReference type="ARBA" id="ARBA00004141"/>
    </source>
</evidence>
<comment type="similarity">
    <text evidence="5">Belongs to the 4-toluene sulfonate uptake permease (TSUP) (TC 2.A.102) family.</text>
</comment>
<feature type="transmembrane region" description="Helical" evidence="5">
    <location>
        <begin position="82"/>
        <end position="100"/>
    </location>
</feature>
<evidence type="ECO:0000256" key="3">
    <source>
        <dbReference type="ARBA" id="ARBA00022989"/>
    </source>
</evidence>
<dbReference type="Pfam" id="PF01925">
    <property type="entry name" value="TauE"/>
    <property type="match status" value="1"/>
</dbReference>